<proteinExistence type="predicted"/>
<gene>
    <name evidence="1" type="ORF">FDF81_09695</name>
</gene>
<organism evidence="1">
    <name type="scientific">Clostridium botulinum</name>
    <dbReference type="NCBI Taxonomy" id="1491"/>
    <lineage>
        <taxon>Bacteria</taxon>
        <taxon>Bacillati</taxon>
        <taxon>Bacillota</taxon>
        <taxon>Clostridia</taxon>
        <taxon>Eubacteriales</taxon>
        <taxon>Clostridiaceae</taxon>
        <taxon>Clostridium</taxon>
    </lineage>
</organism>
<protein>
    <submittedName>
        <fullName evidence="1">Uncharacterized protein</fullName>
    </submittedName>
</protein>
<dbReference type="EMBL" id="SXDO01000013">
    <property type="protein sequence ID" value="NFU28463.1"/>
    <property type="molecule type" value="Genomic_DNA"/>
</dbReference>
<reference evidence="1" key="1">
    <citation type="submission" date="2019-04" db="EMBL/GenBank/DDBJ databases">
        <title>Genome sequencing of Clostridium botulinum Groups I-IV and Clostridium butyricum.</title>
        <authorList>
            <person name="Brunt J."/>
            <person name="Van Vliet A.H.M."/>
            <person name="Stringer S.C."/>
            <person name="Carter A.T."/>
            <person name="Peck M.W."/>
        </authorList>
    </citation>
    <scope>NUCLEOTIDE SEQUENCE</scope>
    <source>
        <strain evidence="1">IFR 16/362</strain>
    </source>
</reference>
<sequence length="66" mass="7896">MDESQKQLIFELSKKYVFETFDFKSKSPEELLKYYQETSEKISKVIEDQNTKLAEENAKILSNLNW</sequence>
<dbReference type="RefSeq" id="WP_012099398.1">
    <property type="nucleotide sequence ID" value="NZ_JACBCC010000003.1"/>
</dbReference>
<name>A0A6G4H4P7_CLOBO</name>
<dbReference type="AlphaFoldDB" id="A0A6G4H4P7"/>
<comment type="caution">
    <text evidence="1">The sequence shown here is derived from an EMBL/GenBank/DDBJ whole genome shotgun (WGS) entry which is preliminary data.</text>
</comment>
<evidence type="ECO:0000313" key="1">
    <source>
        <dbReference type="EMBL" id="NFU28463.1"/>
    </source>
</evidence>
<accession>A0A6G4H4P7</accession>